<keyword evidence="8" id="KW-1185">Reference proteome</keyword>
<dbReference type="PROSITE" id="PS50089">
    <property type="entry name" value="ZF_RING_2"/>
    <property type="match status" value="1"/>
</dbReference>
<gene>
    <name evidence="7" type="ORF">CRE_05276</name>
</gene>
<dbReference type="InParanoid" id="E3NK43"/>
<dbReference type="STRING" id="31234.E3NK43"/>
<feature type="transmembrane region" description="Helical" evidence="5">
    <location>
        <begin position="89"/>
        <end position="109"/>
    </location>
</feature>
<proteinExistence type="predicted"/>
<evidence type="ECO:0000313" key="8">
    <source>
        <dbReference type="Proteomes" id="UP000008281"/>
    </source>
</evidence>
<dbReference type="OMA" id="MIVIRIS"/>
<feature type="transmembrane region" description="Helical" evidence="5">
    <location>
        <begin position="335"/>
        <end position="357"/>
    </location>
</feature>
<keyword evidence="5" id="KW-0472">Membrane</keyword>
<evidence type="ECO:0000256" key="2">
    <source>
        <dbReference type="ARBA" id="ARBA00022771"/>
    </source>
</evidence>
<keyword evidence="3" id="KW-0862">Zinc</keyword>
<dbReference type="GO" id="GO:0008270">
    <property type="term" value="F:zinc ion binding"/>
    <property type="evidence" value="ECO:0007669"/>
    <property type="project" value="UniProtKB-KW"/>
</dbReference>
<feature type="transmembrane region" description="Helical" evidence="5">
    <location>
        <begin position="369"/>
        <end position="392"/>
    </location>
</feature>
<protein>
    <recommendedName>
        <fullName evidence="6">RING-type domain-containing protein</fullName>
    </recommendedName>
</protein>
<dbReference type="InterPro" id="IPR052667">
    <property type="entry name" value="E3_ubiquitin-ligase_RING"/>
</dbReference>
<feature type="domain" description="RING-type" evidence="6">
    <location>
        <begin position="462"/>
        <end position="509"/>
    </location>
</feature>
<dbReference type="PROSITE" id="PS00518">
    <property type="entry name" value="ZF_RING_1"/>
    <property type="match status" value="1"/>
</dbReference>
<keyword evidence="5" id="KW-1133">Transmembrane helix</keyword>
<accession>E3NK43</accession>
<dbReference type="InterPro" id="IPR013083">
    <property type="entry name" value="Znf_RING/FYVE/PHD"/>
</dbReference>
<feature type="transmembrane region" description="Helical" evidence="5">
    <location>
        <begin position="115"/>
        <end position="133"/>
    </location>
</feature>
<dbReference type="HOGENOM" id="CLU_026040_0_0_1"/>
<dbReference type="InterPro" id="IPR001841">
    <property type="entry name" value="Znf_RING"/>
</dbReference>
<dbReference type="PANTHER" id="PTHR47156">
    <property type="entry name" value="PROTEIN CBG20824"/>
    <property type="match status" value="1"/>
</dbReference>
<keyword evidence="1" id="KW-0479">Metal-binding</keyword>
<evidence type="ECO:0000256" key="3">
    <source>
        <dbReference type="ARBA" id="ARBA00022833"/>
    </source>
</evidence>
<reference evidence="7" key="1">
    <citation type="submission" date="2007-07" db="EMBL/GenBank/DDBJ databases">
        <title>PCAP assembly of the Caenorhabditis remanei genome.</title>
        <authorList>
            <consortium name="The Caenorhabditis remanei Sequencing Consortium"/>
            <person name="Wilson R.K."/>
        </authorList>
    </citation>
    <scope>NUCLEOTIDE SEQUENCE [LARGE SCALE GENOMIC DNA]</scope>
    <source>
        <strain evidence="7">PB4641</strain>
    </source>
</reference>
<dbReference type="EMBL" id="DS268779">
    <property type="protein sequence ID" value="EFP01866.1"/>
    <property type="molecule type" value="Genomic_DNA"/>
</dbReference>
<sequence length="532" mass="59955">MAIEPPKPASYTDITVIALTAITSILATVGTIYLIFAPVVPANFITSGAILATFLLIFGVLGLVKWVMDYCHVKYETGRLDRVRHGMTVGLIGVLTCLTIPRVAIYFALDDYHTVCYLLIVSLSTACAFHWLFNYGFNQWCKINYRPDNEEHLISTIIFIVTCLLIGINFRINGIFVNEDLLPEFFGFYILQIFLAFFSGCVSYDLLMVLDGDLLLAGRVKQPLKKTYRNTCTHSIIPFFSMIFGIFSMAFVGFTVTNYFSTVDWIIFFVTIGASLAAVLTLWGFKRVMVFINKKLGAKIRTMCQSEAFIGFTGIMICGFVPRVVVFFVGFDVAILSFTIILSSVAALTFFLLFITWNRAQWRLDTKNNGWLIFIVFVINVILFIGSIRLAVSFEDRKDIEVIIWTQFFFSFLTIPSMMDLGIILLGNEMIMNNENEEEIKMSSVKVQKSKKNAGNSSGPECKICLLPFNETTQIPRMLKECGHTVCGGCAELLLKKKSWVNIVCPYCQKSTVVNGSANLLPKNYEVLEMME</sequence>
<feature type="transmembrane region" description="Helical" evidence="5">
    <location>
        <begin position="404"/>
        <end position="426"/>
    </location>
</feature>
<organism evidence="8">
    <name type="scientific">Caenorhabditis remanei</name>
    <name type="common">Caenorhabditis vulgaris</name>
    <dbReference type="NCBI Taxonomy" id="31234"/>
    <lineage>
        <taxon>Eukaryota</taxon>
        <taxon>Metazoa</taxon>
        <taxon>Ecdysozoa</taxon>
        <taxon>Nematoda</taxon>
        <taxon>Chromadorea</taxon>
        <taxon>Rhabditida</taxon>
        <taxon>Rhabditina</taxon>
        <taxon>Rhabditomorpha</taxon>
        <taxon>Rhabditoidea</taxon>
        <taxon>Rhabditidae</taxon>
        <taxon>Peloderinae</taxon>
        <taxon>Caenorhabditis</taxon>
    </lineage>
</organism>
<dbReference type="Gene3D" id="3.30.40.10">
    <property type="entry name" value="Zinc/RING finger domain, C3HC4 (zinc finger)"/>
    <property type="match status" value="1"/>
</dbReference>
<dbReference type="Proteomes" id="UP000008281">
    <property type="component" value="Unassembled WGS sequence"/>
</dbReference>
<feature type="transmembrane region" description="Helical" evidence="5">
    <location>
        <begin position="231"/>
        <end position="253"/>
    </location>
</feature>
<dbReference type="SUPFAM" id="SSF57850">
    <property type="entry name" value="RING/U-box"/>
    <property type="match status" value="1"/>
</dbReference>
<keyword evidence="2 4" id="KW-0863">Zinc-finger</keyword>
<dbReference type="AlphaFoldDB" id="E3NK43"/>
<name>E3NK43_CAERE</name>
<feature type="transmembrane region" description="Helical" evidence="5">
    <location>
        <begin position="188"/>
        <end position="210"/>
    </location>
</feature>
<evidence type="ECO:0000313" key="7">
    <source>
        <dbReference type="EMBL" id="EFP01866.1"/>
    </source>
</evidence>
<feature type="transmembrane region" description="Helical" evidence="5">
    <location>
        <begin position="12"/>
        <end position="36"/>
    </location>
</feature>
<feature type="transmembrane region" description="Helical" evidence="5">
    <location>
        <begin position="306"/>
        <end position="329"/>
    </location>
</feature>
<evidence type="ECO:0000256" key="5">
    <source>
        <dbReference type="SAM" id="Phobius"/>
    </source>
</evidence>
<evidence type="ECO:0000259" key="6">
    <source>
        <dbReference type="PROSITE" id="PS50089"/>
    </source>
</evidence>
<dbReference type="PANTHER" id="PTHR47156:SF7">
    <property type="entry name" value="RING-TYPE DOMAIN-CONTAINING PROTEIN"/>
    <property type="match status" value="1"/>
</dbReference>
<keyword evidence="5" id="KW-0812">Transmembrane</keyword>
<dbReference type="SMART" id="SM00184">
    <property type="entry name" value="RING"/>
    <property type="match status" value="1"/>
</dbReference>
<feature type="transmembrane region" description="Helical" evidence="5">
    <location>
        <begin position="265"/>
        <end position="285"/>
    </location>
</feature>
<evidence type="ECO:0000256" key="1">
    <source>
        <dbReference type="ARBA" id="ARBA00022723"/>
    </source>
</evidence>
<dbReference type="OrthoDB" id="5828209at2759"/>
<feature type="transmembrane region" description="Helical" evidence="5">
    <location>
        <begin position="153"/>
        <end position="176"/>
    </location>
</feature>
<dbReference type="Pfam" id="PF13639">
    <property type="entry name" value="zf-RING_2"/>
    <property type="match status" value="1"/>
</dbReference>
<dbReference type="InterPro" id="IPR017907">
    <property type="entry name" value="Znf_RING_CS"/>
</dbReference>
<evidence type="ECO:0000256" key="4">
    <source>
        <dbReference type="PROSITE-ProRule" id="PRU00175"/>
    </source>
</evidence>
<dbReference type="eggNOG" id="KOG4185">
    <property type="taxonomic scope" value="Eukaryota"/>
</dbReference>
<feature type="transmembrane region" description="Helical" evidence="5">
    <location>
        <begin position="42"/>
        <end position="68"/>
    </location>
</feature>